<accession>A0A930KS01</accession>
<organism evidence="1 2">
    <name type="scientific">Rothia dentocariosa</name>
    <dbReference type="NCBI Taxonomy" id="2047"/>
    <lineage>
        <taxon>Bacteria</taxon>
        <taxon>Bacillati</taxon>
        <taxon>Actinomycetota</taxon>
        <taxon>Actinomycetes</taxon>
        <taxon>Micrococcales</taxon>
        <taxon>Micrococcaceae</taxon>
        <taxon>Rothia</taxon>
    </lineage>
</organism>
<dbReference type="Proteomes" id="UP000769484">
    <property type="component" value="Unassembled WGS sequence"/>
</dbReference>
<sequence length="140" mass="15471">MPKVNEISVAYSTHGLGADERDVIAHLNNHGNVKCSPDLSNERFIVSAKGVGIEYIHKVVDEAVEAVNKMKEKNEATPLDTLVSFRVNAPIEKIESFVKEIEFGVEGVYALNLGHVLTVSSDIFDEKHLIDCVGKYFDIV</sequence>
<name>A0A930KS01_9MICC</name>
<proteinExistence type="predicted"/>
<protein>
    <submittedName>
        <fullName evidence="1">Uncharacterized protein</fullName>
    </submittedName>
</protein>
<dbReference type="EMBL" id="JABZXJ010000102">
    <property type="protein sequence ID" value="MBF1650728.1"/>
    <property type="molecule type" value="Genomic_DNA"/>
</dbReference>
<dbReference type="AlphaFoldDB" id="A0A930KS01"/>
<evidence type="ECO:0000313" key="2">
    <source>
        <dbReference type="Proteomes" id="UP000769484"/>
    </source>
</evidence>
<reference evidence="1" key="1">
    <citation type="submission" date="2020-04" db="EMBL/GenBank/DDBJ databases">
        <title>Deep metagenomics examines the oral microbiome during advanced dental caries in children, revealing novel taxa and co-occurrences with host molecules.</title>
        <authorList>
            <person name="Baker J.L."/>
            <person name="Morton J.T."/>
            <person name="Dinis M."/>
            <person name="Alvarez R."/>
            <person name="Tran N.C."/>
            <person name="Knight R."/>
            <person name="Edlund A."/>
        </authorList>
    </citation>
    <scope>NUCLEOTIDE SEQUENCE</scope>
    <source>
        <strain evidence="1">JCVI_47_bin.4</strain>
    </source>
</reference>
<evidence type="ECO:0000313" key="1">
    <source>
        <dbReference type="EMBL" id="MBF1650728.1"/>
    </source>
</evidence>
<gene>
    <name evidence="1" type="ORF">HXO56_11740</name>
</gene>
<comment type="caution">
    <text evidence="1">The sequence shown here is derived from an EMBL/GenBank/DDBJ whole genome shotgun (WGS) entry which is preliminary data.</text>
</comment>